<dbReference type="Gene3D" id="1.10.287.90">
    <property type="match status" value="1"/>
</dbReference>
<keyword evidence="2" id="KW-0812">Transmembrane</keyword>
<reference evidence="4 5" key="1">
    <citation type="journal article" date="2020" name="bioRxiv">
        <title>Metabolic contributions of an alphaproteobacterial endosymbiont in the apicomplexan Cardiosporidium cionae.</title>
        <authorList>
            <person name="Hunter E.S."/>
            <person name="Paight C.J."/>
            <person name="Lane C.E."/>
        </authorList>
    </citation>
    <scope>NUCLEOTIDE SEQUENCE [LARGE SCALE GENOMIC DNA]</scope>
    <source>
        <strain evidence="4">ESH_2018</strain>
    </source>
</reference>
<evidence type="ECO:0000256" key="3">
    <source>
        <dbReference type="ARBA" id="ARBA00023136"/>
    </source>
</evidence>
<dbReference type="Proteomes" id="UP000823046">
    <property type="component" value="Unassembled WGS sequence"/>
</dbReference>
<keyword evidence="3" id="KW-0472">Membrane</keyword>
<sequence length="85" mass="9476">MDAPAKHTLGGRYMRFCSNNGGLFSSFAFSSQAARCDKPEAWRFSQGGQNPATPIAESIINYHQHAVSWMVVVVCTVMYMLKCRI</sequence>
<organism evidence="4 5">
    <name type="scientific">Cardiosporidium cionae</name>
    <dbReference type="NCBI Taxonomy" id="476202"/>
    <lineage>
        <taxon>Eukaryota</taxon>
        <taxon>Sar</taxon>
        <taxon>Alveolata</taxon>
        <taxon>Apicomplexa</taxon>
        <taxon>Aconoidasida</taxon>
        <taxon>Nephromycida</taxon>
        <taxon>Cardiosporidium</taxon>
    </lineage>
</organism>
<keyword evidence="5" id="KW-1185">Reference proteome</keyword>
<name>A0ABQ7JB48_9APIC</name>
<dbReference type="EMBL" id="JADAQX010000212">
    <property type="protein sequence ID" value="KAF8821216.1"/>
    <property type="molecule type" value="Genomic_DNA"/>
</dbReference>
<dbReference type="InterPro" id="IPR036257">
    <property type="entry name" value="Cyt_c_oxidase_su2_TM_sf"/>
</dbReference>
<gene>
    <name evidence="4" type="ORF">IE077_000326</name>
</gene>
<comment type="subcellular location">
    <subcellularLocation>
        <location evidence="1">Membrane</location>
    </subcellularLocation>
</comment>
<evidence type="ECO:0000256" key="2">
    <source>
        <dbReference type="ARBA" id="ARBA00022692"/>
    </source>
</evidence>
<dbReference type="SUPFAM" id="SSF81464">
    <property type="entry name" value="Cytochrome c oxidase subunit II-like, transmembrane region"/>
    <property type="match status" value="1"/>
</dbReference>
<proteinExistence type="predicted"/>
<evidence type="ECO:0000313" key="5">
    <source>
        <dbReference type="Proteomes" id="UP000823046"/>
    </source>
</evidence>
<evidence type="ECO:0000313" key="4">
    <source>
        <dbReference type="EMBL" id="KAF8821216.1"/>
    </source>
</evidence>
<protein>
    <submittedName>
        <fullName evidence="4">Uncharacterized protein</fullName>
    </submittedName>
</protein>
<comment type="caution">
    <text evidence="4">The sequence shown here is derived from an EMBL/GenBank/DDBJ whole genome shotgun (WGS) entry which is preliminary data.</text>
</comment>
<evidence type="ECO:0000256" key="1">
    <source>
        <dbReference type="ARBA" id="ARBA00004370"/>
    </source>
</evidence>
<accession>A0ABQ7JB48</accession>